<dbReference type="Gene3D" id="3.40.50.880">
    <property type="match status" value="1"/>
</dbReference>
<dbReference type="InterPro" id="IPR029010">
    <property type="entry name" value="ThuA-like"/>
</dbReference>
<dbReference type="RefSeq" id="WP_274151369.1">
    <property type="nucleotide sequence ID" value="NZ_CP117811.1"/>
</dbReference>
<dbReference type="SUPFAM" id="SSF52317">
    <property type="entry name" value="Class I glutamine amidotransferase-like"/>
    <property type="match status" value="1"/>
</dbReference>
<feature type="signal peptide" evidence="1">
    <location>
        <begin position="1"/>
        <end position="18"/>
    </location>
</feature>
<evidence type="ECO:0000313" key="3">
    <source>
        <dbReference type="EMBL" id="WDE97154.1"/>
    </source>
</evidence>
<feature type="domain" description="ThuA-like" evidence="2">
    <location>
        <begin position="24"/>
        <end position="271"/>
    </location>
</feature>
<evidence type="ECO:0000313" key="4">
    <source>
        <dbReference type="Proteomes" id="UP001214250"/>
    </source>
</evidence>
<evidence type="ECO:0000256" key="1">
    <source>
        <dbReference type="SAM" id="SignalP"/>
    </source>
</evidence>
<keyword evidence="1" id="KW-0732">Signal</keyword>
<keyword evidence="4" id="KW-1185">Reference proteome</keyword>
<dbReference type="PROSITE" id="PS51257">
    <property type="entry name" value="PROKAR_LIPOPROTEIN"/>
    <property type="match status" value="1"/>
</dbReference>
<dbReference type="InterPro" id="IPR029062">
    <property type="entry name" value="Class_I_gatase-like"/>
</dbReference>
<sequence>MKKIIAFFMLALITSCVSQDTQIKVLIVDGVNNHNWVATTKATKATLLQTGKFTVDVSTSPGKKASKEEWAKWNPDFSKYEVVVSNFNDGGKTLWSKATQKSFESFVNNGGGFVPVHAADNSSSDWLNYNKMIAVGGWGGRKAGKSGFLLRDQDGSWNKCCEKEGKSGGHGPQRDFLVKHDKPNHPIVAGLPTEWMHAKDELYHSLRGPAENVEVIASSLSKNGSKVREPMILVVKFGKGTICHLPMGHANGKSLQCVGFQTILARSTEFAARGEVTIAAPANFPGKDKAVIVEPSKLLWK</sequence>
<name>A0ABY7VV36_9BACT</name>
<accession>A0ABY7VV36</accession>
<dbReference type="PANTHER" id="PTHR40469">
    <property type="entry name" value="SECRETED GLYCOSYL HYDROLASE"/>
    <property type="match status" value="1"/>
</dbReference>
<dbReference type="PANTHER" id="PTHR40469:SF2">
    <property type="entry name" value="GALACTOSE-BINDING DOMAIN-LIKE SUPERFAMILY PROTEIN"/>
    <property type="match status" value="1"/>
</dbReference>
<organism evidence="3 4">
    <name type="scientific">Lentisphaera profundi</name>
    <dbReference type="NCBI Taxonomy" id="1658616"/>
    <lineage>
        <taxon>Bacteria</taxon>
        <taxon>Pseudomonadati</taxon>
        <taxon>Lentisphaerota</taxon>
        <taxon>Lentisphaeria</taxon>
        <taxon>Lentisphaerales</taxon>
        <taxon>Lentisphaeraceae</taxon>
        <taxon>Lentisphaera</taxon>
    </lineage>
</organism>
<gene>
    <name evidence="3" type="ORF">PQO03_04185</name>
</gene>
<dbReference type="Proteomes" id="UP001214250">
    <property type="component" value="Chromosome 1"/>
</dbReference>
<feature type="chain" id="PRO_5045701451" evidence="1">
    <location>
        <begin position="19"/>
        <end position="301"/>
    </location>
</feature>
<proteinExistence type="predicted"/>
<dbReference type="EMBL" id="CP117811">
    <property type="protein sequence ID" value="WDE97154.1"/>
    <property type="molecule type" value="Genomic_DNA"/>
</dbReference>
<dbReference type="Pfam" id="PF06283">
    <property type="entry name" value="ThuA"/>
    <property type="match status" value="1"/>
</dbReference>
<protein>
    <submittedName>
        <fullName evidence="3">ThuA domain-containing protein</fullName>
    </submittedName>
</protein>
<evidence type="ECO:0000259" key="2">
    <source>
        <dbReference type="Pfam" id="PF06283"/>
    </source>
</evidence>
<reference evidence="3 4" key="1">
    <citation type="submission" date="2023-02" db="EMBL/GenBank/DDBJ databases">
        <title>Genome sequence of Lentisphaera profundi SAORIC-696.</title>
        <authorList>
            <person name="Kim e."/>
            <person name="Cho J.-C."/>
            <person name="Choi A."/>
            <person name="Kang I."/>
        </authorList>
    </citation>
    <scope>NUCLEOTIDE SEQUENCE [LARGE SCALE GENOMIC DNA]</scope>
    <source>
        <strain evidence="3 4">SAORIC-696</strain>
    </source>
</reference>